<accession>S0F841</accession>
<gene>
    <name evidence="1" type="ORF">BACCOPRO_00179</name>
</gene>
<organism evidence="1 2">
    <name type="scientific">Phocaeicola coprophilus DSM 18228 = JCM 13818</name>
    <dbReference type="NCBI Taxonomy" id="547042"/>
    <lineage>
        <taxon>Bacteria</taxon>
        <taxon>Pseudomonadati</taxon>
        <taxon>Bacteroidota</taxon>
        <taxon>Bacteroidia</taxon>
        <taxon>Bacteroidales</taxon>
        <taxon>Bacteroidaceae</taxon>
        <taxon>Phocaeicola</taxon>
    </lineage>
</organism>
<dbReference type="Proteomes" id="UP000014073">
    <property type="component" value="Unassembled WGS sequence"/>
</dbReference>
<dbReference type="AlphaFoldDB" id="S0F841"/>
<proteinExistence type="predicted"/>
<name>S0F841_9BACT</name>
<sequence length="58" mass="6455">MLVAALSYARCGFIVRSLRPNSAVDSARLSARFFRLQTCSQSGTEKGLGLLKKRFVIY</sequence>
<protein>
    <submittedName>
        <fullName evidence="1">Uncharacterized protein</fullName>
    </submittedName>
</protein>
<reference evidence="1 2" key="1">
    <citation type="submission" date="2008-12" db="EMBL/GenBank/DDBJ databases">
        <authorList>
            <person name="Fulton L."/>
            <person name="Clifton S."/>
            <person name="Fulton B."/>
            <person name="Xu J."/>
            <person name="Minx P."/>
            <person name="Pepin K.H."/>
            <person name="Johnson M."/>
            <person name="Bhonagiri V."/>
            <person name="Nash W.E."/>
            <person name="Mardis E.R."/>
            <person name="Wilson R.K."/>
        </authorList>
    </citation>
    <scope>NUCLEOTIDE SEQUENCE [LARGE SCALE GENOMIC DNA]</scope>
    <source>
        <strain evidence="1 2">DSM 18228</strain>
    </source>
</reference>
<evidence type="ECO:0000313" key="1">
    <source>
        <dbReference type="EMBL" id="EEF74711.1"/>
    </source>
</evidence>
<evidence type="ECO:0000313" key="2">
    <source>
        <dbReference type="Proteomes" id="UP000014073"/>
    </source>
</evidence>
<dbReference type="HOGENOM" id="CLU_2969694_0_0_10"/>
<keyword evidence="2" id="KW-1185">Reference proteome</keyword>
<dbReference type="EMBL" id="ACBW01000021">
    <property type="protein sequence ID" value="EEF74711.1"/>
    <property type="molecule type" value="Genomic_DNA"/>
</dbReference>
<comment type="caution">
    <text evidence="1">The sequence shown here is derived from an EMBL/GenBank/DDBJ whole genome shotgun (WGS) entry which is preliminary data.</text>
</comment>